<dbReference type="InterPro" id="IPR036641">
    <property type="entry name" value="HPT_dom_sf"/>
</dbReference>
<dbReference type="Gene3D" id="1.10.287.130">
    <property type="match status" value="1"/>
</dbReference>
<dbReference type="CDD" id="cd17546">
    <property type="entry name" value="REC_hyHK_CKI1_RcsC-like"/>
    <property type="match status" value="1"/>
</dbReference>
<proteinExistence type="predicted"/>
<dbReference type="PROSITE" id="PS50110">
    <property type="entry name" value="RESPONSE_REGULATORY"/>
    <property type="match status" value="1"/>
</dbReference>
<evidence type="ECO:0000256" key="6">
    <source>
        <dbReference type="PROSITE-ProRule" id="PRU00169"/>
    </source>
</evidence>
<keyword evidence="7" id="KW-0812">Transmembrane</keyword>
<dbReference type="InterPro" id="IPR004358">
    <property type="entry name" value="Sig_transdc_His_kin-like_C"/>
</dbReference>
<dbReference type="InterPro" id="IPR000014">
    <property type="entry name" value="PAS"/>
</dbReference>
<dbReference type="EMBL" id="FOSZ01000014">
    <property type="protein sequence ID" value="SFL42611.1"/>
    <property type="molecule type" value="Genomic_DNA"/>
</dbReference>
<dbReference type="NCBIfam" id="TIGR00229">
    <property type="entry name" value="sensory_box"/>
    <property type="match status" value="1"/>
</dbReference>
<dbReference type="InterPro" id="IPR036890">
    <property type="entry name" value="HATPase_C_sf"/>
</dbReference>
<keyword evidence="4" id="KW-0808">Transferase</keyword>
<dbReference type="PANTHER" id="PTHR43047">
    <property type="entry name" value="TWO-COMPONENT HISTIDINE PROTEIN KINASE"/>
    <property type="match status" value="1"/>
</dbReference>
<dbReference type="FunFam" id="3.30.565.10:FF:000006">
    <property type="entry name" value="Sensor histidine kinase WalK"/>
    <property type="match status" value="1"/>
</dbReference>
<keyword evidence="7" id="KW-1133">Transmembrane helix</keyword>
<dbReference type="PANTHER" id="PTHR43047:SF64">
    <property type="entry name" value="HISTIDINE KINASE CONTAINING CHEY-HOMOLOGOUS RECEIVER DOMAIN AND PAS DOMAIN-RELATED"/>
    <property type="match status" value="1"/>
</dbReference>
<evidence type="ECO:0000259" key="10">
    <source>
        <dbReference type="PROSITE" id="PS50112"/>
    </source>
</evidence>
<dbReference type="SUPFAM" id="SSF55785">
    <property type="entry name" value="PYP-like sensor domain (PAS domain)"/>
    <property type="match status" value="1"/>
</dbReference>
<dbReference type="PROSITE" id="PS50109">
    <property type="entry name" value="HIS_KIN"/>
    <property type="match status" value="1"/>
</dbReference>
<dbReference type="Gene3D" id="3.30.565.10">
    <property type="entry name" value="Histidine kinase-like ATPase, C-terminal domain"/>
    <property type="match status" value="1"/>
</dbReference>
<reference evidence="12" key="1">
    <citation type="submission" date="2016-10" db="EMBL/GenBank/DDBJ databases">
        <authorList>
            <person name="Varghese N."/>
            <person name="Submissions S."/>
        </authorList>
    </citation>
    <scope>NUCLEOTIDE SEQUENCE [LARGE SCALE GENOMIC DNA]</scope>
    <source>
        <strain evidence="12">DSM 28453</strain>
    </source>
</reference>
<dbReference type="SUPFAM" id="SSF55874">
    <property type="entry name" value="ATPase domain of HSP90 chaperone/DNA topoisomerase II/histidine kinase"/>
    <property type="match status" value="1"/>
</dbReference>
<dbReference type="Pfam" id="PF00512">
    <property type="entry name" value="HisKA"/>
    <property type="match status" value="1"/>
</dbReference>
<accession>A0A1I4HM66</accession>
<sequence>MLMKGRWPFLLFASLLLASLLLVGVLGRTVFADLRVLSKAQNDDVSWTMSQLEVELLMLQNAALSAQTGELADLQQVRKRFDIFFSRNTTVRQSAFFGPMARNEEVAAYMAETVEFLEQSIPFVDGPDENLRSRLPFMLSQIEVLRPKVRALALSGVDHFTTQVSADRQRLSVTLQRLAFGLTTLIAVLFLALASLIQLYRQGQRAAQLSDRARSRFEAAVSSSLDAVLVVDKRGQIVEFNGAAETVFGYSRMDVLGKDMSDLIVPEELRAAHRAGLKRFVETGNKKVIGAGRVRLQGMRASGEVFPVELSISLSEASGETVFVSFLRDITSELKAEEDLKNALEKAQVGEQAKSNLLTVMSHEMRTPLNGILGSLDLLDQSNLSDTQKRHLASIGISGELLLSHVNDVLDLSSLGTENEPPKQAPFNLRDLVQDVNASLRSNADQAGNDLSVDFTTQDLEAVRGDRGALQRCLVNLVGNALKFTRDGSVAIEVERLSSSDVVEFRVADTGVGIAPENLSRIFEEFVTIDTAFDRENSGTGLGLAITKRLIERNGGTLEADSLLGEGSLFTFRLPLPKVDVGDGIRGTAGTQTLPDLPKGFHALIVDDNDINREILVDIIRELGGRSHQASNGYDAIDMCDDTDFDVLLLDISMPGIDGIETLKRIRDGAARNAATPAVAVTAHASVSDHEAILAQDFQRLVLKPVRRSAIHSTLVEVFSGEEKVGSHDLDMSEQEPEFLKRFGQERYTEAQLETQGELSQFLDGKGTSDLISEKDRQEAHRLSGSAAVLGWQSLWSILQEIQNAPEGQWGDLLSRLRNEAEALHPDAADQR</sequence>
<dbReference type="Gene3D" id="3.40.50.2300">
    <property type="match status" value="1"/>
</dbReference>
<keyword evidence="12" id="KW-1185">Reference proteome</keyword>
<feature type="domain" description="Response regulatory" evidence="9">
    <location>
        <begin position="602"/>
        <end position="719"/>
    </location>
</feature>
<dbReference type="InterPro" id="IPR003594">
    <property type="entry name" value="HATPase_dom"/>
</dbReference>
<evidence type="ECO:0000259" key="9">
    <source>
        <dbReference type="PROSITE" id="PS50110"/>
    </source>
</evidence>
<dbReference type="SMART" id="SM00091">
    <property type="entry name" value="PAS"/>
    <property type="match status" value="1"/>
</dbReference>
<evidence type="ECO:0000313" key="11">
    <source>
        <dbReference type="EMBL" id="SFL42611.1"/>
    </source>
</evidence>
<dbReference type="InterPro" id="IPR035965">
    <property type="entry name" value="PAS-like_dom_sf"/>
</dbReference>
<dbReference type="SUPFAM" id="SSF47384">
    <property type="entry name" value="Homodimeric domain of signal transducing histidine kinase"/>
    <property type="match status" value="1"/>
</dbReference>
<evidence type="ECO:0000256" key="3">
    <source>
        <dbReference type="ARBA" id="ARBA00022553"/>
    </source>
</evidence>
<keyword evidence="7" id="KW-0472">Membrane</keyword>
<evidence type="ECO:0000256" key="2">
    <source>
        <dbReference type="ARBA" id="ARBA00012438"/>
    </source>
</evidence>
<evidence type="ECO:0000313" key="12">
    <source>
        <dbReference type="Proteomes" id="UP000198851"/>
    </source>
</evidence>
<dbReference type="Pfam" id="PF13426">
    <property type="entry name" value="PAS_9"/>
    <property type="match status" value="1"/>
</dbReference>
<dbReference type="GO" id="GO:0000155">
    <property type="term" value="F:phosphorelay sensor kinase activity"/>
    <property type="evidence" value="ECO:0007669"/>
    <property type="project" value="InterPro"/>
</dbReference>
<dbReference type="PROSITE" id="PS50112">
    <property type="entry name" value="PAS"/>
    <property type="match status" value="1"/>
</dbReference>
<dbReference type="AlphaFoldDB" id="A0A1I4HM66"/>
<keyword evidence="3 6" id="KW-0597">Phosphoprotein</keyword>
<dbReference type="STRING" id="1280847.SAMN04488036_11414"/>
<dbReference type="SMART" id="SM00388">
    <property type="entry name" value="HisKA"/>
    <property type="match status" value="1"/>
</dbReference>
<evidence type="ECO:0000256" key="4">
    <source>
        <dbReference type="ARBA" id="ARBA00022679"/>
    </source>
</evidence>
<gene>
    <name evidence="11" type="ORF">SAMN04488036_11414</name>
</gene>
<dbReference type="Pfam" id="PF02518">
    <property type="entry name" value="HATPase_c"/>
    <property type="match status" value="1"/>
</dbReference>
<dbReference type="OrthoDB" id="9801651at2"/>
<feature type="domain" description="Histidine kinase" evidence="8">
    <location>
        <begin position="360"/>
        <end position="578"/>
    </location>
</feature>
<dbReference type="InterPro" id="IPR001789">
    <property type="entry name" value="Sig_transdc_resp-reg_receiver"/>
</dbReference>
<evidence type="ECO:0000256" key="1">
    <source>
        <dbReference type="ARBA" id="ARBA00000085"/>
    </source>
</evidence>
<feature type="transmembrane region" description="Helical" evidence="7">
    <location>
        <begin position="178"/>
        <end position="200"/>
    </location>
</feature>
<dbReference type="Pfam" id="PF00072">
    <property type="entry name" value="Response_reg"/>
    <property type="match status" value="1"/>
</dbReference>
<feature type="modified residue" description="4-aspartylphosphate" evidence="6">
    <location>
        <position position="651"/>
    </location>
</feature>
<dbReference type="PRINTS" id="PR00344">
    <property type="entry name" value="BCTRLSENSOR"/>
</dbReference>
<dbReference type="CDD" id="cd16922">
    <property type="entry name" value="HATPase_EvgS-ArcB-TorS-like"/>
    <property type="match status" value="1"/>
</dbReference>
<evidence type="ECO:0000259" key="8">
    <source>
        <dbReference type="PROSITE" id="PS50109"/>
    </source>
</evidence>
<evidence type="ECO:0000256" key="5">
    <source>
        <dbReference type="ARBA" id="ARBA00022777"/>
    </source>
</evidence>
<dbReference type="SMART" id="SM00387">
    <property type="entry name" value="HATPase_c"/>
    <property type="match status" value="1"/>
</dbReference>
<feature type="domain" description="PAS" evidence="10">
    <location>
        <begin position="213"/>
        <end position="284"/>
    </location>
</feature>
<dbReference type="CDD" id="cd00082">
    <property type="entry name" value="HisKA"/>
    <property type="match status" value="1"/>
</dbReference>
<keyword evidence="5 11" id="KW-0418">Kinase</keyword>
<evidence type="ECO:0000256" key="7">
    <source>
        <dbReference type="SAM" id="Phobius"/>
    </source>
</evidence>
<dbReference type="InterPro" id="IPR003661">
    <property type="entry name" value="HisK_dim/P_dom"/>
</dbReference>
<dbReference type="InterPro" id="IPR036097">
    <property type="entry name" value="HisK_dim/P_sf"/>
</dbReference>
<dbReference type="Proteomes" id="UP000198851">
    <property type="component" value="Unassembled WGS sequence"/>
</dbReference>
<comment type="catalytic activity">
    <reaction evidence="1">
        <text>ATP + protein L-histidine = ADP + protein N-phospho-L-histidine.</text>
        <dbReference type="EC" id="2.7.13.3"/>
    </reaction>
</comment>
<dbReference type="InterPro" id="IPR011006">
    <property type="entry name" value="CheY-like_superfamily"/>
</dbReference>
<dbReference type="InterPro" id="IPR005467">
    <property type="entry name" value="His_kinase_dom"/>
</dbReference>
<dbReference type="CDD" id="cd00130">
    <property type="entry name" value="PAS"/>
    <property type="match status" value="1"/>
</dbReference>
<dbReference type="Gene3D" id="3.30.450.20">
    <property type="entry name" value="PAS domain"/>
    <property type="match status" value="1"/>
</dbReference>
<dbReference type="EC" id="2.7.13.3" evidence="2"/>
<protein>
    <recommendedName>
        <fullName evidence="2">histidine kinase</fullName>
        <ecNumber evidence="2">2.7.13.3</ecNumber>
    </recommendedName>
</protein>
<dbReference type="SUPFAM" id="SSF47226">
    <property type="entry name" value="Histidine-containing phosphotransfer domain, HPT domain"/>
    <property type="match status" value="1"/>
</dbReference>
<organism evidence="11 12">
    <name type="scientific">Shimia haliotis</name>
    <dbReference type="NCBI Taxonomy" id="1280847"/>
    <lineage>
        <taxon>Bacteria</taxon>
        <taxon>Pseudomonadati</taxon>
        <taxon>Pseudomonadota</taxon>
        <taxon>Alphaproteobacteria</taxon>
        <taxon>Rhodobacterales</taxon>
        <taxon>Roseobacteraceae</taxon>
    </lineage>
</organism>
<dbReference type="SMART" id="SM00448">
    <property type="entry name" value="REC"/>
    <property type="match status" value="1"/>
</dbReference>
<dbReference type="SUPFAM" id="SSF52172">
    <property type="entry name" value="CheY-like"/>
    <property type="match status" value="1"/>
</dbReference>
<name>A0A1I4HM66_9RHOB</name>